<dbReference type="InterPro" id="IPR019748">
    <property type="entry name" value="FERM_central"/>
</dbReference>
<dbReference type="FunFam" id="1.20.1420.10:FF:000007">
    <property type="entry name" value="Talin 2"/>
    <property type="match status" value="1"/>
</dbReference>
<dbReference type="GO" id="GO:0051015">
    <property type="term" value="F:actin filament binding"/>
    <property type="evidence" value="ECO:0007669"/>
    <property type="project" value="InterPro"/>
</dbReference>
<dbReference type="InterPro" id="IPR029071">
    <property type="entry name" value="Ubiquitin-like_domsf"/>
</dbReference>
<evidence type="ECO:0000256" key="1">
    <source>
        <dbReference type="ARBA" id="ARBA00004245"/>
    </source>
</evidence>
<dbReference type="InterPro" id="IPR057346">
    <property type="entry name" value="Talin1/2_VBS2"/>
</dbReference>
<dbReference type="Gene3D" id="1.20.120.230">
    <property type="entry name" value="Alpha-catenin/vinculin-like"/>
    <property type="match status" value="5"/>
</dbReference>
<dbReference type="InterPro" id="IPR002404">
    <property type="entry name" value="IRS_PTB"/>
</dbReference>
<name>A0A671Y6S0_SPAAU</name>
<comment type="subcellular location">
    <subcellularLocation>
        <location evidence="2">Cell junction</location>
        <location evidence="2">Focal adhesion</location>
    </subcellularLocation>
    <subcellularLocation>
        <location evidence="3">Cell membrane</location>
        <topology evidence="3">Peripheral membrane protein</topology>
        <orientation evidence="3">Cytoplasmic side</orientation>
    </subcellularLocation>
    <subcellularLocation>
        <location evidence="1">Cytoplasm</location>
        <location evidence="1">Cytoskeleton</location>
    </subcellularLocation>
</comment>
<dbReference type="GO" id="GO:0005886">
    <property type="term" value="C:plasma membrane"/>
    <property type="evidence" value="ECO:0007669"/>
    <property type="project" value="UniProtKB-SubCell"/>
</dbReference>
<reference evidence="13" key="2">
    <citation type="submission" date="2025-08" db="UniProtKB">
        <authorList>
            <consortium name="Ensembl"/>
        </authorList>
    </citation>
    <scope>IDENTIFICATION</scope>
</reference>
<dbReference type="Pfam" id="PF21692">
    <property type="entry name" value="Talin_R4"/>
    <property type="match status" value="1"/>
</dbReference>
<dbReference type="Gene3D" id="3.10.20.90">
    <property type="entry name" value="Phosphatidylinositol 3-kinase Catalytic Subunit, Chain A, domain 1"/>
    <property type="match status" value="2"/>
</dbReference>
<dbReference type="InterPro" id="IPR015224">
    <property type="entry name" value="Talin_cent"/>
</dbReference>
<keyword evidence="8" id="KW-0472">Membrane</keyword>
<protein>
    <submittedName>
        <fullName evidence="13">Talin 2</fullName>
    </submittedName>
</protein>
<dbReference type="PANTHER" id="PTHR19981">
    <property type="entry name" value="TALIN"/>
    <property type="match status" value="1"/>
</dbReference>
<keyword evidence="10" id="KW-0175">Coiled coil</keyword>
<dbReference type="Gene3D" id="1.20.1410.10">
    <property type="entry name" value="I/LWEQ domain"/>
    <property type="match status" value="1"/>
</dbReference>
<dbReference type="InterPro" id="IPR014352">
    <property type="entry name" value="FERM/acyl-CoA-bd_prot_sf"/>
</dbReference>
<dbReference type="Ensembl" id="ENSSAUT00010061692.1">
    <property type="protein sequence ID" value="ENSSAUP00010058791.1"/>
    <property type="gene ID" value="ENSSAUG00010022427.1"/>
</dbReference>
<dbReference type="SMART" id="SM00307">
    <property type="entry name" value="ILWEQ"/>
    <property type="match status" value="1"/>
</dbReference>
<evidence type="ECO:0000259" key="11">
    <source>
        <dbReference type="PROSITE" id="PS50057"/>
    </source>
</evidence>
<dbReference type="PANTHER" id="PTHR19981:SF34">
    <property type="entry name" value="TALIN-2"/>
    <property type="match status" value="1"/>
</dbReference>
<dbReference type="InterPro" id="IPR032425">
    <property type="entry name" value="FERM_f0"/>
</dbReference>
<keyword evidence="9" id="KW-0206">Cytoskeleton</keyword>
<evidence type="ECO:0000256" key="3">
    <source>
        <dbReference type="ARBA" id="ARBA00004413"/>
    </source>
</evidence>
<keyword evidence="4" id="KW-1003">Cell membrane</keyword>
<evidence type="ECO:0000256" key="6">
    <source>
        <dbReference type="ARBA" id="ARBA00022553"/>
    </source>
</evidence>
<dbReference type="Proteomes" id="UP000472265">
    <property type="component" value="Chromosome 8"/>
</dbReference>
<dbReference type="InterPro" id="IPR037438">
    <property type="entry name" value="Talin1/2-RS"/>
</dbReference>
<evidence type="ECO:0000256" key="2">
    <source>
        <dbReference type="ARBA" id="ARBA00004246"/>
    </source>
</evidence>
<dbReference type="FunFam" id="1.20.120.230:FF:000009">
    <property type="entry name" value="Talin 2"/>
    <property type="match status" value="1"/>
</dbReference>
<dbReference type="InterPro" id="IPR035963">
    <property type="entry name" value="FERM_2"/>
</dbReference>
<dbReference type="FunFam" id="2.30.29.30:FF:000028">
    <property type="entry name" value="Talin 2"/>
    <property type="match status" value="1"/>
</dbReference>
<evidence type="ECO:0000313" key="13">
    <source>
        <dbReference type="Ensembl" id="ENSSAUP00010058791.1"/>
    </source>
</evidence>
<dbReference type="Pfam" id="PF09141">
    <property type="entry name" value="Talin_middle"/>
    <property type="match status" value="1"/>
</dbReference>
<dbReference type="SUPFAM" id="SSF50729">
    <property type="entry name" value="PH domain-like"/>
    <property type="match status" value="1"/>
</dbReference>
<feature type="coiled-coil region" evidence="10">
    <location>
        <begin position="2488"/>
        <end position="2515"/>
    </location>
</feature>
<organism evidence="13 14">
    <name type="scientific">Sparus aurata</name>
    <name type="common">Gilthead sea bream</name>
    <dbReference type="NCBI Taxonomy" id="8175"/>
    <lineage>
        <taxon>Eukaryota</taxon>
        <taxon>Metazoa</taxon>
        <taxon>Chordata</taxon>
        <taxon>Craniata</taxon>
        <taxon>Vertebrata</taxon>
        <taxon>Euteleostomi</taxon>
        <taxon>Actinopterygii</taxon>
        <taxon>Neopterygii</taxon>
        <taxon>Teleostei</taxon>
        <taxon>Neoteleostei</taxon>
        <taxon>Acanthomorphata</taxon>
        <taxon>Eupercaria</taxon>
        <taxon>Spariformes</taxon>
        <taxon>Sparidae</taxon>
        <taxon>Sparus</taxon>
    </lineage>
</organism>
<accession>A0A671Y6S0</accession>
<feature type="domain" description="I/LWEQ" evidence="12">
    <location>
        <begin position="2281"/>
        <end position="2520"/>
    </location>
</feature>
<dbReference type="FunFam" id="1.20.120.230:FF:000004">
    <property type="entry name" value="Talin 2"/>
    <property type="match status" value="1"/>
</dbReference>
<dbReference type="CDD" id="cd14473">
    <property type="entry name" value="FERM_B-lobe"/>
    <property type="match status" value="1"/>
</dbReference>
<dbReference type="CDD" id="cd12150">
    <property type="entry name" value="talin-RS"/>
    <property type="match status" value="1"/>
</dbReference>
<dbReference type="FunFam" id="1.20.1420.10:FF:000004">
    <property type="entry name" value="Talin 2"/>
    <property type="match status" value="1"/>
</dbReference>
<reference evidence="13" key="1">
    <citation type="submission" date="2021-04" db="EMBL/GenBank/DDBJ databases">
        <authorList>
            <consortium name="Wellcome Sanger Institute Data Sharing"/>
        </authorList>
    </citation>
    <scope>NUCLEOTIDE SEQUENCE [LARGE SCALE GENOMIC DNA]</scope>
</reference>
<evidence type="ECO:0000256" key="4">
    <source>
        <dbReference type="ARBA" id="ARBA00022475"/>
    </source>
</evidence>
<dbReference type="FunFam" id="1.20.1420.10:FF:000006">
    <property type="entry name" value="Talin 2"/>
    <property type="match status" value="1"/>
</dbReference>
<dbReference type="Pfam" id="PF01608">
    <property type="entry name" value="I_LWEQ"/>
    <property type="match status" value="2"/>
</dbReference>
<dbReference type="FunFam" id="1.20.120.230:FF:000002">
    <property type="entry name" value="Talin 2"/>
    <property type="match status" value="1"/>
</dbReference>
<dbReference type="PROSITE" id="PS50057">
    <property type="entry name" value="FERM_3"/>
    <property type="match status" value="1"/>
</dbReference>
<dbReference type="GeneTree" id="ENSGT00940000154699"/>
<dbReference type="GO" id="GO:0005856">
    <property type="term" value="C:cytoskeleton"/>
    <property type="evidence" value="ECO:0007669"/>
    <property type="project" value="UniProtKB-SubCell"/>
</dbReference>
<dbReference type="Gene3D" id="1.20.80.10">
    <property type="match status" value="1"/>
</dbReference>
<dbReference type="Pfam" id="PF25177">
    <property type="entry name" value="Talin_VBS2"/>
    <property type="match status" value="1"/>
</dbReference>
<keyword evidence="6" id="KW-0597">Phosphoprotein</keyword>
<dbReference type="FunFam" id="1.20.1420.10:FF:000001">
    <property type="entry name" value="Talin 2"/>
    <property type="match status" value="1"/>
</dbReference>
<gene>
    <name evidence="13" type="primary">TLN2</name>
    <name evidence="13" type="synonym">tln2b</name>
</gene>
<dbReference type="SMART" id="SM00295">
    <property type="entry name" value="B41"/>
    <property type="match status" value="1"/>
</dbReference>
<dbReference type="InterPro" id="IPR036476">
    <property type="entry name" value="Talin_cent_sf"/>
</dbReference>
<dbReference type="InterPro" id="IPR036723">
    <property type="entry name" value="Alpha-catenin/vinculin-like_sf"/>
</dbReference>
<dbReference type="FunFam" id="1.20.80.10:FF:000007">
    <property type="entry name" value="Talin 2"/>
    <property type="match status" value="1"/>
</dbReference>
<dbReference type="SUPFAM" id="SSF47220">
    <property type="entry name" value="alpha-catenin/vinculin-like"/>
    <property type="match status" value="5"/>
</dbReference>
<sequence length="2529" mass="271491">MVALSLKICVRQCNVVKTMQFEPSTPVYDACRIIRERVPEAQTGQASDYGLFLSDDDPRKGIWLESGRTLDYYMLRNGDVLEYKKKQRPQKIKMLDGAIKTIMVDDSKTVGELLVTICSRIGITNYEEYSLIQEVTEEKKEEGMGTLKRDRTLLQRDERKMEKLKAKLHTDDDLNWLDHSRTFREQGVEESETLLLRRKFFYSDQNVDSRDPVQLNLLYVQARDDILNGSHPVSFDKACEFAGIQAQIQFGPHVEHKHKPGFLDLKEFLPKEYIKQRGSEKKIFQDHANCGEMTEIEAKVKYVKLARSLQTYGVSFFLVKEKMKGKNKLVPRLLGITKESVMRVDEKTKDVVQEWPLTTVKRWAASPKSFTLDFGEYQESYYSVQTTEGEQISQLIAGYIDIILKKKQSKDRFGLEGDEESTMLEESVSPKKSTILQQQFNRVGRVEHGSVALPGIIRSGSIGGPDTFNMGTMPTAQQQITTGQMHRGHMPPLSLAQQALMGTINSSMQAVQQAQADLGYVDNPPPLGRDLASRVWVQNKVDESKHEIHSQVDAITAGTASVVNLTAGEPTETDYTAVGCAITTISSNLTEMSKGVKLLAALMDDEVGSGHKLMGAARMLAGAVSDLLRSVEPAAAEPRQTVLTAAGSIGQASGDLLRHMGEGETDEKFQDTLMNLAKAVANAAAMLVLKAKNVAQVAEDTILQNRVIAAATQCALSTSQLVACTKVVSPTISSPVCQEQLVEAGKLVDRSVETCVKACRSASDDGELLKQVGAAAGVVSQALSDLLQHVRHYASCGEPIGRYDQATDTIMNVTENIFTSMGDAGEMVRQARVLAQATSDLVNAMRSDAEAEVDVDNSKKLLAAAKLLADATARMVEAAKGAAAYPENEDQQQRLREAAEGLRVATNAAAQNAIKKKLVNRLEIAAKQAAAAATQTIAAAQNAAASNKNTVSHQQLVHSCKAVADSIPQLVQGMRSSQAQPEELGAQLALIMASQSFLQPGSKMVASAKSAVPTVADQAAAMQLGQCAKNLATCLAELRTATQKAHEACGPLEIDSALKTVQTLKSELQDAKMSVIDAQLKPLPGETLEKCAQDLGSTSKAVGSSMAQLLTCAAQGNEHYTGVAARETAQALRTLAQAARGVAASTREPQAAAAMLDSAQYVMEGSAMLIHEAHQALVHPGDAESQQRLAQVAKAVSHSLNNCVNCLPGQKDVDMALRSIGEASKKLLVDILPPCKKAFQEAQTDLNHTAAELNHSAGEVVHSSRGTSGQLAAASGKFSQDFDEFLDAGIEMAGHTQSKDDQIQVIGNLKNISMASSKLLLAAKSLSVDPGAANAKNLLAVAARAVTESINQLITLCTQQAAGQKECDNALRELEAVRGLLDNPNEPVNELSYFDCIESVMENSKVLGESMAGISQHCKTGDVVAFGESVGVASKALCGLTEAAGQASYLVGVSDPNSQSGHEGLVDPIQFARAHQAIQMACQNLVDPASSPSQVLSAATIVAKHTSALCNACRLASSKTSNPVARRQFVQSAKEVANTTANLVKTIKALDGDFSEENRNRCRVATTPLLEAVENLSTFANNPEFASIPAQISNEGSAAQEPIVRSARSMLDSSTYLLETARSLVLNPKDPPTWSILAGHSRTVSDSIKSLITSIRDKAPGQRECDYSIDNINKCIRDIEQASLASVGQTLPCRDDISMEALQEQLTSSVQEIGHLIDPVSTAARGEAAQLGHKVTQLASYFEPLIVASVGLASKLHDHQQQMNILDQTKTLSESSLQMLYAAKEGGGNPKASHTHDAISEAAQLMKEAVDDIMVTLNEAASEGGMVGGMVESIVDEGTPPEPEGSFVDYQTTMVKFSKAIAITAQEMMTKSVTCPEELGGLASQVTVDYGQLAHQGRLAAATAEPEEVGFQIKSRVQELGHGCIYLVQKAGALQLSPTDSFSKRELIECARAVTEKVSYVDRELKLLRKKALNAYVPAKVMAGGIMFSAKFEINSFLSYCWYLKSILKTAKALVEDTKLLVAGAASSQEKLAQAAQSSAKTITQLTEVVKLGATSMGSEDPETQVVLINAVRDVAKALAELIGATKCAAGKPADDPSMYQLKGAAKVMVTNVTSLLKTVKAVEDEATRGTRALEATIECIKQELTVFHSKDAPDKSTTPEEFIRMTKGITMATAKAVAAGNSAQQEDVIATANLSRKAISDMLTACKQAAFHPEVSEELRSKALQYSSECTAGYINLLEQVLQVLQKPMPEQKQQLAAHSKHVAACVTELVQTAEAMKGSECVDPEDPTVIAEIELLGAAASIEAAAKKLEQLKPRAKPKQADETLDFEEQILEAAKSIAAATSALVKSASAAQRELVAQGKVGSNLANAVDDGQWSQGLISAARMVAAATSNLCEAANASVQGHASEEKLICSAKQVAASTAQLLVACKVKADQDSEAMRRLQAAGNAVKRASDNLVKAAQKAAFDKTEDDSVVVKTKFVGGIAQIIAAQEEMLRKERELEEARKKLAQIRQQQYKFLPTELREDEG</sequence>
<dbReference type="PROSITE" id="PS00661">
    <property type="entry name" value="FERM_2"/>
    <property type="match status" value="1"/>
</dbReference>
<feature type="domain" description="FERM" evidence="11">
    <location>
        <begin position="88"/>
        <end position="407"/>
    </location>
</feature>
<keyword evidence="5" id="KW-0963">Cytoplasm</keyword>
<dbReference type="FunFam" id="3.10.20.90:FF:000028">
    <property type="entry name" value="Talin 2"/>
    <property type="match status" value="1"/>
</dbReference>
<evidence type="ECO:0000256" key="8">
    <source>
        <dbReference type="ARBA" id="ARBA00023136"/>
    </source>
</evidence>
<dbReference type="InterPro" id="IPR035964">
    <property type="entry name" value="I/LWEQ_dom_sf"/>
</dbReference>
<keyword evidence="14" id="KW-1185">Reference proteome</keyword>
<dbReference type="GO" id="GO:0034329">
    <property type="term" value="P:cell junction assembly"/>
    <property type="evidence" value="ECO:0007669"/>
    <property type="project" value="UniProtKB-ARBA"/>
</dbReference>
<evidence type="ECO:0000256" key="10">
    <source>
        <dbReference type="SAM" id="Coils"/>
    </source>
</evidence>
<dbReference type="InterPro" id="IPR000299">
    <property type="entry name" value="FERM_domain"/>
</dbReference>
<dbReference type="InterPro" id="IPR019747">
    <property type="entry name" value="FERM_CS"/>
</dbReference>
<dbReference type="InterPro" id="IPR049108">
    <property type="entry name" value="Talin_R4"/>
</dbReference>
<dbReference type="GO" id="GO:0005737">
    <property type="term" value="C:cytoplasm"/>
    <property type="evidence" value="ECO:0007669"/>
    <property type="project" value="TreeGrafter"/>
</dbReference>
<evidence type="ECO:0000259" key="12">
    <source>
        <dbReference type="PROSITE" id="PS50945"/>
    </source>
</evidence>
<dbReference type="Gene3D" id="1.20.1420.10">
    <property type="entry name" value="Talin, central domain"/>
    <property type="match status" value="7"/>
</dbReference>
<dbReference type="FunFam" id="1.20.1410.10:FF:000001">
    <property type="entry name" value="Talin 2"/>
    <property type="match status" value="1"/>
</dbReference>
<evidence type="ECO:0000256" key="5">
    <source>
        <dbReference type="ARBA" id="ARBA00022490"/>
    </source>
</evidence>
<dbReference type="SUPFAM" id="SSF54236">
    <property type="entry name" value="Ubiquitin-like"/>
    <property type="match status" value="1"/>
</dbReference>
<dbReference type="Pfam" id="PF21865">
    <property type="entry name" value="TLN1-like_RS"/>
    <property type="match status" value="2"/>
</dbReference>
<evidence type="ECO:0000313" key="14">
    <source>
        <dbReference type="Proteomes" id="UP000472265"/>
    </source>
</evidence>
<dbReference type="InterPro" id="IPR002558">
    <property type="entry name" value="ILWEQ_dom"/>
</dbReference>
<dbReference type="CDD" id="cd10569">
    <property type="entry name" value="FERM_C_Talin"/>
    <property type="match status" value="1"/>
</dbReference>
<reference evidence="13" key="3">
    <citation type="submission" date="2025-09" db="UniProtKB">
        <authorList>
            <consortium name="Ensembl"/>
        </authorList>
    </citation>
    <scope>IDENTIFICATION</scope>
</reference>
<dbReference type="Pfam" id="PF21896">
    <property type="entry name" value="Talin_IBS2B"/>
    <property type="match status" value="4"/>
</dbReference>
<dbReference type="InterPro" id="IPR019749">
    <property type="entry name" value="Band_41_domain"/>
</dbReference>
<dbReference type="Pfam" id="PF08913">
    <property type="entry name" value="VBS"/>
    <property type="match status" value="1"/>
</dbReference>
<dbReference type="FunFam" id="1.20.120.230:FF:000005">
    <property type="entry name" value="Talin 1"/>
    <property type="match status" value="1"/>
</dbReference>
<dbReference type="GO" id="GO:0005178">
    <property type="term" value="F:integrin binding"/>
    <property type="evidence" value="ECO:0007669"/>
    <property type="project" value="TreeGrafter"/>
</dbReference>
<dbReference type="GO" id="GO:0005200">
    <property type="term" value="F:structural constituent of cytoskeleton"/>
    <property type="evidence" value="ECO:0007669"/>
    <property type="project" value="InterPro"/>
</dbReference>
<dbReference type="SUPFAM" id="SSF109885">
    <property type="entry name" value="I/LWEQ domain"/>
    <property type="match status" value="4"/>
</dbReference>
<dbReference type="Pfam" id="PF02174">
    <property type="entry name" value="IRS"/>
    <property type="match status" value="1"/>
</dbReference>
<proteinExistence type="predicted"/>
<dbReference type="InterPro" id="IPR011993">
    <property type="entry name" value="PH-like_dom_sf"/>
</dbReference>
<dbReference type="InterPro" id="IPR015009">
    <property type="entry name" value="Vinculin-bd_dom"/>
</dbReference>
<dbReference type="Gene3D" id="2.30.29.30">
    <property type="entry name" value="Pleckstrin-homology domain (PH domain)/Phosphotyrosine-binding domain (PTB)"/>
    <property type="match status" value="1"/>
</dbReference>
<dbReference type="FunFam" id="1.20.120.230:FF:000003">
    <property type="entry name" value="Talin 2"/>
    <property type="match status" value="1"/>
</dbReference>
<dbReference type="GO" id="GO:0098609">
    <property type="term" value="P:cell-cell adhesion"/>
    <property type="evidence" value="ECO:0007669"/>
    <property type="project" value="TreeGrafter"/>
</dbReference>
<keyword evidence="7" id="KW-0965">Cell junction</keyword>
<dbReference type="PROSITE" id="PS50945">
    <property type="entry name" value="I_LWEQ"/>
    <property type="match status" value="1"/>
</dbReference>
<evidence type="ECO:0000256" key="9">
    <source>
        <dbReference type="ARBA" id="ARBA00023212"/>
    </source>
</evidence>
<dbReference type="SUPFAM" id="SSF47031">
    <property type="entry name" value="Second domain of FERM"/>
    <property type="match status" value="1"/>
</dbReference>
<dbReference type="GO" id="GO:0001726">
    <property type="term" value="C:ruffle"/>
    <property type="evidence" value="ECO:0007669"/>
    <property type="project" value="InterPro"/>
</dbReference>
<dbReference type="InterPro" id="IPR054082">
    <property type="entry name" value="Talin_IBS2B"/>
</dbReference>
<dbReference type="GO" id="GO:0030036">
    <property type="term" value="P:actin cytoskeleton organization"/>
    <property type="evidence" value="ECO:0007669"/>
    <property type="project" value="TreeGrafter"/>
</dbReference>
<dbReference type="GO" id="GO:0005925">
    <property type="term" value="C:focal adhesion"/>
    <property type="evidence" value="ECO:0007669"/>
    <property type="project" value="UniProtKB-SubCell"/>
</dbReference>
<dbReference type="FunFam" id="3.10.20.90:FF:000066">
    <property type="entry name" value="Talin 1"/>
    <property type="match status" value="1"/>
</dbReference>
<dbReference type="Pfam" id="PF16511">
    <property type="entry name" value="FERM_f0"/>
    <property type="match status" value="1"/>
</dbReference>
<dbReference type="FunFam" id="1.20.1420.10:FF:000005">
    <property type="entry name" value="Talin 2"/>
    <property type="match status" value="1"/>
</dbReference>
<evidence type="ECO:0000256" key="7">
    <source>
        <dbReference type="ARBA" id="ARBA00022949"/>
    </source>
</evidence>
<dbReference type="SMART" id="SM01244">
    <property type="entry name" value="IRS"/>
    <property type="match status" value="1"/>
</dbReference>
<dbReference type="SUPFAM" id="SSF109880">
    <property type="entry name" value="A middle domain of Talin 1"/>
    <property type="match status" value="1"/>
</dbReference>
<dbReference type="InterPro" id="IPR054060">
    <property type="entry name" value="TLN1-like_RS"/>
</dbReference>